<dbReference type="InterPro" id="IPR001555">
    <property type="entry name" value="GART_AS"/>
</dbReference>
<keyword evidence="4" id="KW-0648">Protein biosynthesis</keyword>
<reference evidence="7" key="1">
    <citation type="journal article" date="2020" name="mSystems">
        <title>Genome- and Community-Level Interaction Insights into Carbon Utilization and Element Cycling Functions of Hydrothermarchaeota in Hydrothermal Sediment.</title>
        <authorList>
            <person name="Zhou Z."/>
            <person name="Liu Y."/>
            <person name="Xu W."/>
            <person name="Pan J."/>
            <person name="Luo Z.H."/>
            <person name="Li M."/>
        </authorList>
    </citation>
    <scope>NUCLEOTIDE SEQUENCE [LARGE SCALE GENOMIC DNA]</scope>
    <source>
        <strain evidence="7">HyVt-45</strain>
    </source>
</reference>
<evidence type="ECO:0000313" key="7">
    <source>
        <dbReference type="EMBL" id="HEB73868.1"/>
    </source>
</evidence>
<protein>
    <recommendedName>
        <fullName evidence="2">methionyl-tRNA formyltransferase</fullName>
        <ecNumber evidence="2">2.1.2.9</ecNumber>
    </recommendedName>
</protein>
<dbReference type="Pfam" id="PF02911">
    <property type="entry name" value="Formyl_trans_C"/>
    <property type="match status" value="1"/>
</dbReference>
<dbReference type="PANTHER" id="PTHR11138:SF5">
    <property type="entry name" value="METHIONYL-TRNA FORMYLTRANSFERASE, MITOCHONDRIAL"/>
    <property type="match status" value="1"/>
</dbReference>
<dbReference type="PROSITE" id="PS00373">
    <property type="entry name" value="GART"/>
    <property type="match status" value="1"/>
</dbReference>
<evidence type="ECO:0000259" key="6">
    <source>
        <dbReference type="Pfam" id="PF02911"/>
    </source>
</evidence>
<dbReference type="InterPro" id="IPR005793">
    <property type="entry name" value="Formyl_trans_C"/>
</dbReference>
<dbReference type="InterPro" id="IPR002376">
    <property type="entry name" value="Formyl_transf_N"/>
</dbReference>
<name>A0A7V1N2C4_DESA2</name>
<evidence type="ECO:0000256" key="4">
    <source>
        <dbReference type="ARBA" id="ARBA00022917"/>
    </source>
</evidence>
<evidence type="ECO:0000256" key="3">
    <source>
        <dbReference type="ARBA" id="ARBA00022679"/>
    </source>
</evidence>
<evidence type="ECO:0000259" key="5">
    <source>
        <dbReference type="Pfam" id="PF00551"/>
    </source>
</evidence>
<evidence type="ECO:0000256" key="1">
    <source>
        <dbReference type="ARBA" id="ARBA00010699"/>
    </source>
</evidence>
<feature type="domain" description="Formyl transferase N-terminal" evidence="5">
    <location>
        <begin position="32"/>
        <end position="182"/>
    </location>
</feature>
<dbReference type="Proteomes" id="UP000886268">
    <property type="component" value="Unassembled WGS sequence"/>
</dbReference>
<dbReference type="Gene3D" id="3.40.50.12230">
    <property type="match status" value="1"/>
</dbReference>
<dbReference type="CDD" id="cd08646">
    <property type="entry name" value="FMT_core_Met-tRNA-FMT_N"/>
    <property type="match status" value="1"/>
</dbReference>
<dbReference type="AlphaFoldDB" id="A0A7V1N2C4"/>
<dbReference type="InterPro" id="IPR011034">
    <property type="entry name" value="Formyl_transferase-like_C_sf"/>
</dbReference>
<comment type="similarity">
    <text evidence="1">Belongs to the Fmt family.</text>
</comment>
<keyword evidence="3" id="KW-0808">Transferase</keyword>
<sequence>MVAQRSDISRKRIVYIGAERVGLACLKELIRLKKNVVAVFTADDSLKSKIADFIPFDGATGEIPLIKIKSTKSAETIKKIKEFNPELIFVISWSQIIPKEILDIPPLGCIGIHYSLLPERRGGAPLNWAIIDGLTKSGITLFFMDEGIDTGDIIAQKEFEISEEDTVKTLLDKICILAPQLIKENIDSIEKGTAKRIKQDDTKATYTKRRRPQDGLIDWHKSLREIYNFIRALAPPYPCAFTFLGDKKLVITKVSIKDSRLHIEGYIE</sequence>
<proteinExistence type="inferred from homology"/>
<dbReference type="GO" id="GO:0004479">
    <property type="term" value="F:methionyl-tRNA formyltransferase activity"/>
    <property type="evidence" value="ECO:0007669"/>
    <property type="project" value="UniProtKB-EC"/>
</dbReference>
<accession>A0A7V1N2C4</accession>
<dbReference type="SUPFAM" id="SSF53328">
    <property type="entry name" value="Formyltransferase"/>
    <property type="match status" value="1"/>
</dbReference>
<dbReference type="Pfam" id="PF00551">
    <property type="entry name" value="Formyl_trans_N"/>
    <property type="match status" value="1"/>
</dbReference>
<dbReference type="InterPro" id="IPR041711">
    <property type="entry name" value="Met-tRNA-FMT_N"/>
</dbReference>
<dbReference type="GO" id="GO:0005829">
    <property type="term" value="C:cytosol"/>
    <property type="evidence" value="ECO:0007669"/>
    <property type="project" value="TreeGrafter"/>
</dbReference>
<dbReference type="EC" id="2.1.2.9" evidence="2"/>
<dbReference type="SUPFAM" id="SSF50486">
    <property type="entry name" value="FMT C-terminal domain-like"/>
    <property type="match status" value="1"/>
</dbReference>
<organism evidence="7">
    <name type="scientific">Desulfofervidus auxilii</name>
    <dbReference type="NCBI Taxonomy" id="1621989"/>
    <lineage>
        <taxon>Bacteria</taxon>
        <taxon>Pseudomonadati</taxon>
        <taxon>Thermodesulfobacteriota</taxon>
        <taxon>Candidatus Desulfofervidia</taxon>
        <taxon>Candidatus Desulfofervidales</taxon>
        <taxon>Candidatus Desulfofervidaceae</taxon>
        <taxon>Candidatus Desulfofervidus</taxon>
    </lineage>
</organism>
<dbReference type="InterPro" id="IPR036477">
    <property type="entry name" value="Formyl_transf_N_sf"/>
</dbReference>
<dbReference type="EMBL" id="DRKW01000079">
    <property type="protein sequence ID" value="HEB73868.1"/>
    <property type="molecule type" value="Genomic_DNA"/>
</dbReference>
<dbReference type="PANTHER" id="PTHR11138">
    <property type="entry name" value="METHIONYL-TRNA FORMYLTRANSFERASE"/>
    <property type="match status" value="1"/>
</dbReference>
<gene>
    <name evidence="7" type="ORF">ENJ03_01425</name>
</gene>
<feature type="domain" description="Formyl transferase C-terminal" evidence="6">
    <location>
        <begin position="212"/>
        <end position="260"/>
    </location>
</feature>
<comment type="caution">
    <text evidence="7">The sequence shown here is derived from an EMBL/GenBank/DDBJ whole genome shotgun (WGS) entry which is preliminary data.</text>
</comment>
<evidence type="ECO:0000256" key="2">
    <source>
        <dbReference type="ARBA" id="ARBA00012261"/>
    </source>
</evidence>